<keyword evidence="3" id="KW-1185">Reference proteome</keyword>
<dbReference type="AlphaFoldDB" id="A0A2I0ILI0"/>
<feature type="compositionally biased region" description="Basic and acidic residues" evidence="1">
    <location>
        <begin position="87"/>
        <end position="97"/>
    </location>
</feature>
<evidence type="ECO:0000313" key="2">
    <source>
        <dbReference type="EMBL" id="PKI44851.1"/>
    </source>
</evidence>
<name>A0A2I0ILI0_PUNGR</name>
<gene>
    <name evidence="2" type="ORF">CRG98_034799</name>
</gene>
<dbReference type="EMBL" id="PGOL01002823">
    <property type="protein sequence ID" value="PKI44851.1"/>
    <property type="molecule type" value="Genomic_DNA"/>
</dbReference>
<feature type="region of interest" description="Disordered" evidence="1">
    <location>
        <begin position="1"/>
        <end position="23"/>
    </location>
</feature>
<dbReference type="Proteomes" id="UP000233551">
    <property type="component" value="Unassembled WGS sequence"/>
</dbReference>
<feature type="region of interest" description="Disordered" evidence="1">
    <location>
        <begin position="76"/>
        <end position="99"/>
    </location>
</feature>
<evidence type="ECO:0000313" key="3">
    <source>
        <dbReference type="Proteomes" id="UP000233551"/>
    </source>
</evidence>
<reference evidence="2 3" key="1">
    <citation type="submission" date="2017-11" db="EMBL/GenBank/DDBJ databases">
        <title>De-novo sequencing of pomegranate (Punica granatum L.) genome.</title>
        <authorList>
            <person name="Akparov Z."/>
            <person name="Amiraslanov A."/>
            <person name="Hajiyeva S."/>
            <person name="Abbasov M."/>
            <person name="Kaur K."/>
            <person name="Hamwieh A."/>
            <person name="Solovyev V."/>
            <person name="Salamov A."/>
            <person name="Braich B."/>
            <person name="Kosarev P."/>
            <person name="Mahmoud A."/>
            <person name="Hajiyev E."/>
            <person name="Babayeva S."/>
            <person name="Izzatullayeva V."/>
            <person name="Mammadov A."/>
            <person name="Mammadov A."/>
            <person name="Sharifova S."/>
            <person name="Ojaghi J."/>
            <person name="Eynullazada K."/>
            <person name="Bayramov B."/>
            <person name="Abdulazimova A."/>
            <person name="Shahmuradov I."/>
        </authorList>
    </citation>
    <scope>NUCLEOTIDE SEQUENCE [LARGE SCALE GENOMIC DNA]</scope>
    <source>
        <strain evidence="3">cv. AG2017</strain>
        <tissue evidence="2">Leaf</tissue>
    </source>
</reference>
<feature type="compositionally biased region" description="Basic and acidic residues" evidence="1">
    <location>
        <begin position="8"/>
        <end position="23"/>
    </location>
</feature>
<comment type="caution">
    <text evidence="2">The sequence shown here is derived from an EMBL/GenBank/DDBJ whole genome shotgun (WGS) entry which is preliminary data.</text>
</comment>
<protein>
    <submittedName>
        <fullName evidence="2">Uncharacterized protein</fullName>
    </submittedName>
</protein>
<proteinExistence type="predicted"/>
<accession>A0A2I0ILI0</accession>
<sequence>MLEQKQPNLKDRRDYRAQAENKTPELDLQAHEYVFLSEGPSQAGLATFIEELEVKKRQNRTSSRLNILGLPFAPQKRIHGGPLGPRPDADPPWRELSRSTSQPNSMLVCWRSRWDPALLQSSSRIAIKFSGTLSGQKPTPTRKDCSKLSHLSVSPKIGFENSLESLRKTLRVKIAVMRKGFES</sequence>
<evidence type="ECO:0000256" key="1">
    <source>
        <dbReference type="SAM" id="MobiDB-lite"/>
    </source>
</evidence>
<organism evidence="2 3">
    <name type="scientific">Punica granatum</name>
    <name type="common">Pomegranate</name>
    <dbReference type="NCBI Taxonomy" id="22663"/>
    <lineage>
        <taxon>Eukaryota</taxon>
        <taxon>Viridiplantae</taxon>
        <taxon>Streptophyta</taxon>
        <taxon>Embryophyta</taxon>
        <taxon>Tracheophyta</taxon>
        <taxon>Spermatophyta</taxon>
        <taxon>Magnoliopsida</taxon>
        <taxon>eudicotyledons</taxon>
        <taxon>Gunneridae</taxon>
        <taxon>Pentapetalae</taxon>
        <taxon>rosids</taxon>
        <taxon>malvids</taxon>
        <taxon>Myrtales</taxon>
        <taxon>Lythraceae</taxon>
        <taxon>Punica</taxon>
    </lineage>
</organism>